<dbReference type="AlphaFoldDB" id="A0A179CYA2"/>
<proteinExistence type="predicted"/>
<reference evidence="1 2" key="1">
    <citation type="submission" date="2014-01" db="EMBL/GenBank/DDBJ databases">
        <authorList>
            <person name="Zuccon D."/>
        </authorList>
    </citation>
    <scope>NUCLEOTIDE SEQUENCE [LARGE SCALE GENOMIC DNA]</scope>
    <source>
        <strain evidence="1 2">Y31</strain>
    </source>
</reference>
<protein>
    <submittedName>
        <fullName evidence="1">Uncharacterized protein</fullName>
    </submittedName>
</protein>
<comment type="caution">
    <text evidence="1">The sequence shown here is derived from an EMBL/GenBank/DDBJ whole genome shotgun (WGS) entry which is preliminary data.</text>
</comment>
<evidence type="ECO:0000313" key="1">
    <source>
        <dbReference type="EMBL" id="OAQ14772.1"/>
    </source>
</evidence>
<dbReference type="PATRIC" id="fig|1261658.3.peg.2129"/>
<accession>A0A179CYA2</accession>
<name>A0A179CYA2_BIBTR</name>
<evidence type="ECO:0000313" key="2">
    <source>
        <dbReference type="Proteomes" id="UP000078358"/>
    </source>
</evidence>
<dbReference type="Proteomes" id="UP000078358">
    <property type="component" value="Unassembled WGS sequence"/>
</dbReference>
<dbReference type="RefSeq" id="WP_082892865.1">
    <property type="nucleotide sequence ID" value="NZ_JACI01000002.1"/>
</dbReference>
<organism evidence="1 2">
    <name type="scientific">Bibersteinia trehalosi Y31</name>
    <dbReference type="NCBI Taxonomy" id="1261658"/>
    <lineage>
        <taxon>Bacteria</taxon>
        <taxon>Pseudomonadati</taxon>
        <taxon>Pseudomonadota</taxon>
        <taxon>Gammaproteobacteria</taxon>
        <taxon>Pasteurellales</taxon>
        <taxon>Pasteurellaceae</taxon>
        <taxon>Bibersteinia</taxon>
    </lineage>
</organism>
<gene>
    <name evidence="1" type="ORF">F480_10640</name>
</gene>
<sequence length="347" mass="41039">MSKKTILLCISTNLGISRLLERNLIACGFNVILLCPYNEKGEGFKYPTLWDRIKVNFRKNILKEKEAKRKFECEVYFRNLQGKINQKIDYSLFFLMQGFSPEIILKIKEITKDNGMINYQWDGLTRYPKAMENLKYFDRCYVFDSNDLKYNELFYNLYPTTNFYFDYEDEIQIQDNGKLYFIGGHNTSRQNEIVNFALYAQEHKINLDIQIVCQDIHKCRDIYPSNVNLLPLSKIKPFSENIALAKQCHCILDFVIAQHSGCSFRVFEALGYGKKLITTNKNIKYYDFYHPNNMFVLDNNFDELEAFLTKPYVALDPSIKKKYSFSNWINYVLNIEPYQPILLPNEN</sequence>
<dbReference type="EMBL" id="JACI01000002">
    <property type="protein sequence ID" value="OAQ14772.1"/>
    <property type="molecule type" value="Genomic_DNA"/>
</dbReference>